<comment type="caution">
    <text evidence="1">The sequence shown here is derived from an EMBL/GenBank/DDBJ whole genome shotgun (WGS) entry which is preliminary data.</text>
</comment>
<reference evidence="1 2" key="1">
    <citation type="submission" date="2018-01" db="EMBL/GenBank/DDBJ databases">
        <title>Comparison of the Chinese Bamboo Partridge and Red Junglefowl genome sequences highlights the importance of demography in genome evolution.</title>
        <authorList>
            <person name="Tiley G.P."/>
            <person name="Kimball R.T."/>
            <person name="Braun E.L."/>
            <person name="Burleigh J.G."/>
        </authorList>
    </citation>
    <scope>NUCLEOTIDE SEQUENCE [LARGE SCALE GENOMIC DNA]</scope>
    <source>
        <strain evidence="1">RTK389</strain>
        <tissue evidence="1">Blood</tissue>
    </source>
</reference>
<sequence>MAKMVLINEINKRANILLEQLEIVFQIQRLLETNPNTDIAPPLKIRFTWDPSYWSKQLSNFGKNNIVFFIGKCPRTDKT</sequence>
<evidence type="ECO:0000313" key="1">
    <source>
        <dbReference type="EMBL" id="POI28918.1"/>
    </source>
</evidence>
<keyword evidence="2" id="KW-1185">Reference proteome</keyword>
<dbReference type="AlphaFoldDB" id="A0A2P4SXS3"/>
<evidence type="ECO:0000313" key="2">
    <source>
        <dbReference type="Proteomes" id="UP000237246"/>
    </source>
</evidence>
<dbReference type="Proteomes" id="UP000237246">
    <property type="component" value="Unassembled WGS sequence"/>
</dbReference>
<dbReference type="OrthoDB" id="1870062at2759"/>
<name>A0A2P4SXS3_BAMTH</name>
<dbReference type="EMBL" id="PPHD01017371">
    <property type="protein sequence ID" value="POI28918.1"/>
    <property type="molecule type" value="Genomic_DNA"/>
</dbReference>
<proteinExistence type="predicted"/>
<organism evidence="1 2">
    <name type="scientific">Bambusicola thoracicus</name>
    <name type="common">Chinese bamboo-partridge</name>
    <name type="synonym">Perdix thoracica</name>
    <dbReference type="NCBI Taxonomy" id="9083"/>
    <lineage>
        <taxon>Eukaryota</taxon>
        <taxon>Metazoa</taxon>
        <taxon>Chordata</taxon>
        <taxon>Craniata</taxon>
        <taxon>Vertebrata</taxon>
        <taxon>Euteleostomi</taxon>
        <taxon>Archelosauria</taxon>
        <taxon>Archosauria</taxon>
        <taxon>Dinosauria</taxon>
        <taxon>Saurischia</taxon>
        <taxon>Theropoda</taxon>
        <taxon>Coelurosauria</taxon>
        <taxon>Aves</taxon>
        <taxon>Neognathae</taxon>
        <taxon>Galloanserae</taxon>
        <taxon>Galliformes</taxon>
        <taxon>Phasianidae</taxon>
        <taxon>Perdicinae</taxon>
        <taxon>Bambusicola</taxon>
    </lineage>
</organism>
<accession>A0A2P4SXS3</accession>
<protein>
    <submittedName>
        <fullName evidence="1">Uncharacterized protein</fullName>
    </submittedName>
</protein>
<gene>
    <name evidence="1" type="ORF">CIB84_007333</name>
</gene>